<organism evidence="6 7">
    <name type="scientific">Morella rubra</name>
    <name type="common">Chinese bayberry</name>
    <dbReference type="NCBI Taxonomy" id="262757"/>
    <lineage>
        <taxon>Eukaryota</taxon>
        <taxon>Viridiplantae</taxon>
        <taxon>Streptophyta</taxon>
        <taxon>Embryophyta</taxon>
        <taxon>Tracheophyta</taxon>
        <taxon>Spermatophyta</taxon>
        <taxon>Magnoliopsida</taxon>
        <taxon>eudicotyledons</taxon>
        <taxon>Gunneridae</taxon>
        <taxon>Pentapetalae</taxon>
        <taxon>rosids</taxon>
        <taxon>fabids</taxon>
        <taxon>Fagales</taxon>
        <taxon>Myricaceae</taxon>
        <taxon>Morella</taxon>
    </lineage>
</organism>
<gene>
    <name evidence="6" type="ORF">CJ030_MR3G001111</name>
</gene>
<keyword evidence="7" id="KW-1185">Reference proteome</keyword>
<dbReference type="InterPro" id="IPR010666">
    <property type="entry name" value="Znf_GRF"/>
</dbReference>
<dbReference type="PANTHER" id="PTHR33248">
    <property type="entry name" value="ZINC ION-BINDING PROTEIN"/>
    <property type="match status" value="1"/>
</dbReference>
<dbReference type="EMBL" id="RXIC02000021">
    <property type="protein sequence ID" value="KAB1219406.1"/>
    <property type="molecule type" value="Genomic_DNA"/>
</dbReference>
<name>A0A6A1W513_9ROSI</name>
<dbReference type="PROSITE" id="PS51999">
    <property type="entry name" value="ZF_GRF"/>
    <property type="match status" value="1"/>
</dbReference>
<evidence type="ECO:0000256" key="3">
    <source>
        <dbReference type="ARBA" id="ARBA00022833"/>
    </source>
</evidence>
<protein>
    <recommendedName>
        <fullName evidence="5">GRF-type domain-containing protein</fullName>
    </recommendedName>
</protein>
<dbReference type="GO" id="GO:0008270">
    <property type="term" value="F:zinc ion binding"/>
    <property type="evidence" value="ECO:0007669"/>
    <property type="project" value="UniProtKB-KW"/>
</dbReference>
<comment type="caution">
    <text evidence="6">The sequence shown here is derived from an EMBL/GenBank/DDBJ whole genome shotgun (WGS) entry which is preliminary data.</text>
</comment>
<evidence type="ECO:0000256" key="4">
    <source>
        <dbReference type="PROSITE-ProRule" id="PRU01343"/>
    </source>
</evidence>
<evidence type="ECO:0000313" key="7">
    <source>
        <dbReference type="Proteomes" id="UP000516437"/>
    </source>
</evidence>
<reference evidence="6 7" key="1">
    <citation type="journal article" date="2019" name="Plant Biotechnol. J.">
        <title>The red bayberry genome and genetic basis of sex determination.</title>
        <authorList>
            <person name="Jia H.M."/>
            <person name="Jia H.J."/>
            <person name="Cai Q.L."/>
            <person name="Wang Y."/>
            <person name="Zhao H.B."/>
            <person name="Yang W.F."/>
            <person name="Wang G.Y."/>
            <person name="Li Y.H."/>
            <person name="Zhan D.L."/>
            <person name="Shen Y.T."/>
            <person name="Niu Q.F."/>
            <person name="Chang L."/>
            <person name="Qiu J."/>
            <person name="Zhao L."/>
            <person name="Xie H.B."/>
            <person name="Fu W.Y."/>
            <person name="Jin J."/>
            <person name="Li X.W."/>
            <person name="Jiao Y."/>
            <person name="Zhou C.C."/>
            <person name="Tu T."/>
            <person name="Chai C.Y."/>
            <person name="Gao J.L."/>
            <person name="Fan L.J."/>
            <person name="van de Weg E."/>
            <person name="Wang J.Y."/>
            <person name="Gao Z.S."/>
        </authorList>
    </citation>
    <scope>NUCLEOTIDE SEQUENCE [LARGE SCALE GENOMIC DNA]</scope>
    <source>
        <tissue evidence="6">Leaves</tissue>
    </source>
</reference>
<proteinExistence type="predicted"/>
<evidence type="ECO:0000256" key="2">
    <source>
        <dbReference type="ARBA" id="ARBA00022771"/>
    </source>
</evidence>
<keyword evidence="2 4" id="KW-0863">Zinc-finger</keyword>
<evidence type="ECO:0000256" key="1">
    <source>
        <dbReference type="ARBA" id="ARBA00022723"/>
    </source>
</evidence>
<dbReference type="Proteomes" id="UP000516437">
    <property type="component" value="Chromosome 3"/>
</dbReference>
<evidence type="ECO:0000313" key="6">
    <source>
        <dbReference type="EMBL" id="KAB1219406.1"/>
    </source>
</evidence>
<evidence type="ECO:0000259" key="5">
    <source>
        <dbReference type="PROSITE" id="PS51999"/>
    </source>
</evidence>
<dbReference type="AlphaFoldDB" id="A0A6A1W513"/>
<dbReference type="Pfam" id="PF06839">
    <property type="entry name" value="Zn_ribbon_GRF"/>
    <property type="match status" value="1"/>
</dbReference>
<keyword evidence="1" id="KW-0479">Metal-binding</keyword>
<sequence>MASSISTTSSQGNDDYHISTALMCKCGLRAKSKRSATVANLGCHFYSCVLFGKQDHVPCDFFKWIDPPVDNMEMMRCWLILLVSLKGWMNNYA</sequence>
<accession>A0A6A1W513</accession>
<feature type="domain" description="GRF-type" evidence="5">
    <location>
        <begin position="24"/>
        <end position="68"/>
    </location>
</feature>
<keyword evidence="3" id="KW-0862">Zinc</keyword>